<gene>
    <name evidence="1" type="ORF">BN890_8490</name>
</gene>
<evidence type="ECO:0000313" key="2">
    <source>
        <dbReference type="Proteomes" id="UP000019380"/>
    </source>
</evidence>
<proteinExistence type="predicted"/>
<name>D4VKV2_9BACE</name>
<accession>D4VKV2</accession>
<comment type="caution">
    <text evidence="1">The sequence shown here is derived from an EMBL/GenBank/DDBJ whole genome shotgun (WGS) entry which is preliminary data.</text>
</comment>
<dbReference type="AlphaFoldDB" id="D4VKV2"/>
<evidence type="ECO:0000313" key="1">
    <source>
        <dbReference type="EMBL" id="CDM03296.1"/>
    </source>
</evidence>
<dbReference type="EMBL" id="CBXG010000014">
    <property type="protein sequence ID" value="CDM03296.1"/>
    <property type="molecule type" value="Genomic_DNA"/>
</dbReference>
<reference evidence="1 2" key="1">
    <citation type="submission" date="2013-12" db="EMBL/GenBank/DDBJ databases">
        <title>Improved hybrid genome assemblies of Bacteroides xylanisolvens SD CC 1b and Bacteroides xylanisolvens SD CC 2a using Illumina and 454 Sequencing.</title>
        <authorList>
            <person name="Ramaraj T."/>
            <person name="Sundararajan A."/>
            <person name="Mudge J."/>
            <person name="Schilkey F.D."/>
            <person name="Delvecchio V."/>
            <person name="Donlon M."/>
            <person name="Ziemer C."/>
        </authorList>
    </citation>
    <scope>NUCLEOTIDE SEQUENCE [LARGE SCALE GENOMIC DNA]</scope>
</reference>
<organism evidence="1 2">
    <name type="scientific">Bacteroides xylanisolvens SD CC 1b</name>
    <dbReference type="NCBI Taxonomy" id="702447"/>
    <lineage>
        <taxon>Bacteria</taxon>
        <taxon>Pseudomonadati</taxon>
        <taxon>Bacteroidota</taxon>
        <taxon>Bacteroidia</taxon>
        <taxon>Bacteroidales</taxon>
        <taxon>Bacteroidaceae</taxon>
        <taxon>Bacteroides</taxon>
    </lineage>
</organism>
<protein>
    <submittedName>
        <fullName evidence="1">Uncharacterized protein</fullName>
    </submittedName>
</protein>
<dbReference type="Proteomes" id="UP000019380">
    <property type="component" value="Unassembled WGS sequence"/>
</dbReference>
<sequence>MFEYAILTAGSNSTINTNTRIKRLKESKQGRMADALALGGDEGRDKLR</sequence>